<feature type="compositionally biased region" description="Basic residues" evidence="1">
    <location>
        <begin position="204"/>
        <end position="216"/>
    </location>
</feature>
<evidence type="ECO:0000313" key="4">
    <source>
        <dbReference type="RefSeq" id="XP_035439383.1"/>
    </source>
</evidence>
<feature type="region of interest" description="Disordered" evidence="1">
    <location>
        <begin position="38"/>
        <end position="103"/>
    </location>
</feature>
<gene>
    <name evidence="4" type="primary">LOC118268812</name>
</gene>
<evidence type="ECO:0000256" key="2">
    <source>
        <dbReference type="SAM" id="SignalP"/>
    </source>
</evidence>
<feature type="region of interest" description="Disordered" evidence="1">
    <location>
        <begin position="331"/>
        <end position="391"/>
    </location>
</feature>
<feature type="compositionally biased region" description="Low complexity" evidence="1">
    <location>
        <begin position="369"/>
        <end position="391"/>
    </location>
</feature>
<feature type="compositionally biased region" description="Basic and acidic residues" evidence="1">
    <location>
        <begin position="140"/>
        <end position="197"/>
    </location>
</feature>
<feature type="compositionally biased region" description="Basic residues" evidence="1">
    <location>
        <begin position="128"/>
        <end position="139"/>
    </location>
</feature>
<feature type="compositionally biased region" description="Basic and acidic residues" evidence="1">
    <location>
        <begin position="231"/>
        <end position="261"/>
    </location>
</feature>
<feature type="compositionally biased region" description="Basic and acidic residues" evidence="1">
    <location>
        <begin position="66"/>
        <end position="92"/>
    </location>
</feature>
<dbReference type="GeneID" id="118268812"/>
<evidence type="ECO:0000313" key="3">
    <source>
        <dbReference type="Proteomes" id="UP000829999"/>
    </source>
</evidence>
<keyword evidence="3" id="KW-1185">Reference proteome</keyword>
<reference evidence="4" key="1">
    <citation type="submission" date="2025-08" db="UniProtKB">
        <authorList>
            <consortium name="RefSeq"/>
        </authorList>
    </citation>
    <scope>IDENTIFICATION</scope>
    <source>
        <tissue evidence="4">Whole larval tissue</tissue>
    </source>
</reference>
<dbReference type="GO" id="GO:0016874">
    <property type="term" value="F:ligase activity"/>
    <property type="evidence" value="ECO:0007669"/>
    <property type="project" value="UniProtKB-KW"/>
</dbReference>
<feature type="region of interest" description="Disordered" evidence="1">
    <location>
        <begin position="116"/>
        <end position="281"/>
    </location>
</feature>
<feature type="signal peptide" evidence="2">
    <location>
        <begin position="1"/>
        <end position="17"/>
    </location>
</feature>
<keyword evidence="4" id="KW-0436">Ligase</keyword>
<protein>
    <submittedName>
        <fullName evidence="4">DNA ligase 1</fullName>
    </submittedName>
</protein>
<name>A0A9R0D411_SPOFR</name>
<dbReference type="RefSeq" id="XP_035439383.1">
    <property type="nucleotide sequence ID" value="XM_035583490.2"/>
</dbReference>
<sequence>MARALLLALTCAAAASAARYVDYSGVKMPAYGSVAAADYDAPRDGGAPASDDYRGQSPDAPASPDYKYEEEPRIKTEKPMKDSEDTEVWRKPGRERKQRGLIRIMDSATADVIHKFQRSSEEDFPKLRPSHRYAKHRTRLKQESPARDEESPSRRPIKYSRDRKDVVSDIDRKDYFNLDKDDFPEGKSKEFDEDAKFLNEATTRRRRKPRDRQVKRKSSDLDLAYDDEQDLEPHLKGEVEKEPPHRTRPPDARPADRFRTLDDEDEETRVQPASKARPKAYDDYDDYYDMKRVNSIKSKLPSLLRRTTERASRPSATSYLDKLWTNRRMLPPGRKRFEDEEDDQADNHLEHNRRVAPPAPTTPPPPPTTTTGTTTTTTTSTTTTTTTTTPAITIPASSALINSKELSLAEKSRLSILKKDQRKEGLHIDPPTKKPPVLLQVTRYVPTVVMVEPPSSIIPWMRASEVSDDNPERLNRVKKLMRHKLVANSKNINELTENWDQQVCDYVDTALLENGACALRLQRTVRACTLLALACTLLNSWIPF</sequence>
<dbReference type="Proteomes" id="UP000829999">
    <property type="component" value="Chromosome 25"/>
</dbReference>
<dbReference type="OrthoDB" id="7442477at2759"/>
<feature type="compositionally biased region" description="Basic and acidic residues" evidence="1">
    <location>
        <begin position="116"/>
        <end position="126"/>
    </location>
</feature>
<accession>A0A9R0D411</accession>
<feature type="compositionally biased region" description="Pro residues" evidence="1">
    <location>
        <begin position="357"/>
        <end position="368"/>
    </location>
</feature>
<keyword evidence="2" id="KW-0732">Signal</keyword>
<dbReference type="AlphaFoldDB" id="A0A9R0D411"/>
<organism evidence="3 4">
    <name type="scientific">Spodoptera frugiperda</name>
    <name type="common">Fall armyworm</name>
    <dbReference type="NCBI Taxonomy" id="7108"/>
    <lineage>
        <taxon>Eukaryota</taxon>
        <taxon>Metazoa</taxon>
        <taxon>Ecdysozoa</taxon>
        <taxon>Arthropoda</taxon>
        <taxon>Hexapoda</taxon>
        <taxon>Insecta</taxon>
        <taxon>Pterygota</taxon>
        <taxon>Neoptera</taxon>
        <taxon>Endopterygota</taxon>
        <taxon>Lepidoptera</taxon>
        <taxon>Glossata</taxon>
        <taxon>Ditrysia</taxon>
        <taxon>Noctuoidea</taxon>
        <taxon>Noctuidae</taxon>
        <taxon>Amphipyrinae</taxon>
        <taxon>Spodoptera</taxon>
    </lineage>
</organism>
<evidence type="ECO:0000256" key="1">
    <source>
        <dbReference type="SAM" id="MobiDB-lite"/>
    </source>
</evidence>
<feature type="chain" id="PRO_5040264231" evidence="2">
    <location>
        <begin position="18"/>
        <end position="544"/>
    </location>
</feature>
<proteinExistence type="predicted"/>